<dbReference type="RefSeq" id="WP_132848020.1">
    <property type="nucleotide sequence ID" value="NZ_CP058648.1"/>
</dbReference>
<reference evidence="1 2" key="1">
    <citation type="submission" date="2019-03" db="EMBL/GenBank/DDBJ databases">
        <title>Genomic Encyclopedia of Type Strains, Phase IV (KMG-IV): sequencing the most valuable type-strain genomes for metagenomic binning, comparative biology and taxonomic classification.</title>
        <authorList>
            <person name="Goeker M."/>
        </authorList>
    </citation>
    <scope>NUCLEOTIDE SEQUENCE [LARGE SCALE GENOMIC DNA]</scope>
    <source>
        <strain evidence="1 2">DSM 100013</strain>
    </source>
</reference>
<dbReference type="OrthoDB" id="1706153at2"/>
<accession>A0A4R2TKX6</accession>
<name>A0A4R2TKX6_9FIRM</name>
<keyword evidence="2" id="KW-1185">Reference proteome</keyword>
<dbReference type="Proteomes" id="UP000295504">
    <property type="component" value="Unassembled WGS sequence"/>
</dbReference>
<comment type="caution">
    <text evidence="1">The sequence shown here is derived from an EMBL/GenBank/DDBJ whole genome shotgun (WGS) entry which is preliminary data.</text>
</comment>
<sequence length="194" mass="23139">MFFDDYTKTGYIYHIAPINDLNKILNDGIRYDDKVSYMEKYIDFHRFIDERRPDYIPEWVERKKAIFASMNYRDNPGFHSHTVVLAIKVNPERCWVANESRANQIYEPFVLKDIRGFESVKEYLNKKGTDLIKEYWASSLSFTDNLKERKDLIDGYDGEVLIFHPIPPEDIKLLFIVSDHRVLTLEQWTTIFAR</sequence>
<evidence type="ECO:0008006" key="3">
    <source>
        <dbReference type="Google" id="ProtNLM"/>
    </source>
</evidence>
<protein>
    <recommendedName>
        <fullName evidence="3">DarT domain-containing protein</fullName>
    </recommendedName>
</protein>
<proteinExistence type="predicted"/>
<dbReference type="AlphaFoldDB" id="A0A4R2TKX6"/>
<gene>
    <name evidence="1" type="ORF">EDD79_100956</name>
</gene>
<organism evidence="1 2">
    <name type="scientific">Serpentinicella alkaliphila</name>
    <dbReference type="NCBI Taxonomy" id="1734049"/>
    <lineage>
        <taxon>Bacteria</taxon>
        <taxon>Bacillati</taxon>
        <taxon>Bacillota</taxon>
        <taxon>Clostridia</taxon>
        <taxon>Peptostreptococcales</taxon>
        <taxon>Natronincolaceae</taxon>
        <taxon>Serpentinicella</taxon>
    </lineage>
</organism>
<dbReference type="EMBL" id="SLYC01000009">
    <property type="protein sequence ID" value="TCQ03476.1"/>
    <property type="molecule type" value="Genomic_DNA"/>
</dbReference>
<evidence type="ECO:0000313" key="2">
    <source>
        <dbReference type="Proteomes" id="UP000295504"/>
    </source>
</evidence>
<evidence type="ECO:0000313" key="1">
    <source>
        <dbReference type="EMBL" id="TCQ03476.1"/>
    </source>
</evidence>